<evidence type="ECO:0000256" key="7">
    <source>
        <dbReference type="SAM" id="MobiDB-lite"/>
    </source>
</evidence>
<protein>
    <submittedName>
        <fullName evidence="11">TonB-dependent receptor</fullName>
    </submittedName>
</protein>
<dbReference type="PANTHER" id="PTHR30069">
    <property type="entry name" value="TONB-DEPENDENT OUTER MEMBRANE RECEPTOR"/>
    <property type="match status" value="1"/>
</dbReference>
<dbReference type="InterPro" id="IPR039426">
    <property type="entry name" value="TonB-dep_rcpt-like"/>
</dbReference>
<keyword evidence="12" id="KW-1185">Reference proteome</keyword>
<dbReference type="InterPro" id="IPR057601">
    <property type="entry name" value="Oar-like_b-barrel"/>
</dbReference>
<keyword evidence="5" id="KW-0472">Membrane</keyword>
<dbReference type="Pfam" id="PF07715">
    <property type="entry name" value="Plug"/>
    <property type="match status" value="1"/>
</dbReference>
<dbReference type="Gene3D" id="2.40.170.20">
    <property type="entry name" value="TonB-dependent receptor, beta-barrel domain"/>
    <property type="match status" value="1"/>
</dbReference>
<dbReference type="GO" id="GO:0009279">
    <property type="term" value="C:cell outer membrane"/>
    <property type="evidence" value="ECO:0007669"/>
    <property type="project" value="UniProtKB-SubCell"/>
</dbReference>
<evidence type="ECO:0000256" key="2">
    <source>
        <dbReference type="ARBA" id="ARBA00022448"/>
    </source>
</evidence>
<feature type="domain" description="TonB-dependent receptor plug" evidence="9">
    <location>
        <begin position="155"/>
        <end position="249"/>
    </location>
</feature>
<evidence type="ECO:0000256" key="4">
    <source>
        <dbReference type="ARBA" id="ARBA00022692"/>
    </source>
</evidence>
<dbReference type="GO" id="GO:0044718">
    <property type="term" value="P:siderophore transmembrane transport"/>
    <property type="evidence" value="ECO:0007669"/>
    <property type="project" value="TreeGrafter"/>
</dbReference>
<keyword evidence="11" id="KW-0675">Receptor</keyword>
<feature type="signal peptide" evidence="8">
    <location>
        <begin position="1"/>
        <end position="38"/>
    </location>
</feature>
<accession>A0A2H3P581</accession>
<gene>
    <name evidence="11" type="ORF">CRI93_11795</name>
</gene>
<dbReference type="Proteomes" id="UP000221024">
    <property type="component" value="Unassembled WGS sequence"/>
</dbReference>
<dbReference type="GO" id="GO:0015344">
    <property type="term" value="F:siderophore uptake transmembrane transporter activity"/>
    <property type="evidence" value="ECO:0007669"/>
    <property type="project" value="TreeGrafter"/>
</dbReference>
<proteinExistence type="predicted"/>
<dbReference type="OrthoDB" id="9768147at2"/>
<dbReference type="Pfam" id="PF25183">
    <property type="entry name" value="OMP_b-brl_4"/>
    <property type="match status" value="3"/>
</dbReference>
<keyword evidence="4" id="KW-0812">Transmembrane</keyword>
<sequence>MFSLTLSSFRCPRTLSRIGCLVALLFCGWGMHSVPAHAQTGLEIRALHADTGAPVSGVTVRISNDDIGFTSERTTNDDGRTRLAGLSTSGRYDVRAPETDTYYEAGVTGIRLRADHTRSITLLMVPVAEYELDEVVVSGANNVASVNRVNAEVSSSLAPETIENTPVEGRNFTQVLKRLPNVTPATGFFTEAPVVSINGANGLYANYLIDGMDNNENFLGGPKFELPTGMIKDITVLSSTYSAEFGRTGNGIFNVTTKSGGNDYTGEAFYLTRPGPPLDASSPFAQRDLSGNAVKNGFSRQQGGFSLGGPIVRDQTFFFVNAEHTTDFKDNLLNVPSLNINEAVDGQNHLSYLSARVDHRWSERWRSTLRANGQRVRIDRQGGGLTGGVRFASAADTQVRDGWHVALANTYTGNRWLYESNLQYSGFNWDFAQPENPDAPQVTMLAPDGSTTLGILGHPGFRFDETERTVQLQQKVRYSGSGHELLAGVDVLRADFSLAGGGNPNGNYTVRLSDAQVQALRNRQPGQTLQPEALSELPGAVEVLNYGVETRPATFGTDQVLIGAYLEDQFSPLSDLNVTAGLRWDYDSLSKGGADAGDFTNIAPRLSLNYSLGARTALRGGYGMFYDKIVYSVYSDALQFSSTAPGFRSQLQSLIDQGRLPEDTNINRVTNRGNLTANAPNPGAVPFLDGPTPDELADERASIFSNELRILNPNGYDNPLTHQFSVGVQREVDANTLLYVDLIHTRSLNQFRLRDLNAPDPFSIDPEEVEAAQSDPNRDPSDLVRTQFEADQTRPTDIFERDAAGNIRTDADGNPQFKEGVARQIVMTETAGEARYWAANVNLVKERGQDDFAYRLSYTLSRLRNNTDDINFRAEDANDFEDEWGPSVNDRTHVISSVLSYFPADRLRLTLASLLQSGQPINRVPSAEVFGTTDLNGDGRAFSNAYLGNSDRYPGESRNSDRLPWSTTFDVSVQYALPLADGRLIARADIFNVLNAENLSGFANNATQSNQIQTGPSSSRRFVQRNAGPPRQFQFGLRYAF</sequence>
<feature type="region of interest" description="Disordered" evidence="7">
    <location>
        <begin position="762"/>
        <end position="791"/>
    </location>
</feature>
<dbReference type="AlphaFoldDB" id="A0A2H3P581"/>
<keyword evidence="3" id="KW-1134">Transmembrane beta strand</keyword>
<evidence type="ECO:0000256" key="1">
    <source>
        <dbReference type="ARBA" id="ARBA00004571"/>
    </source>
</evidence>
<evidence type="ECO:0000256" key="6">
    <source>
        <dbReference type="ARBA" id="ARBA00023237"/>
    </source>
</evidence>
<dbReference type="InterPro" id="IPR012910">
    <property type="entry name" value="Plug_dom"/>
</dbReference>
<dbReference type="InterPro" id="IPR036942">
    <property type="entry name" value="Beta-barrel_TonB_sf"/>
</dbReference>
<organism evidence="11 12">
    <name type="scientific">Longimonas halophila</name>
    <dbReference type="NCBI Taxonomy" id="1469170"/>
    <lineage>
        <taxon>Bacteria</taxon>
        <taxon>Pseudomonadati</taxon>
        <taxon>Rhodothermota</taxon>
        <taxon>Rhodothermia</taxon>
        <taxon>Rhodothermales</taxon>
        <taxon>Salisaetaceae</taxon>
        <taxon>Longimonas</taxon>
    </lineage>
</organism>
<evidence type="ECO:0000256" key="5">
    <source>
        <dbReference type="ARBA" id="ARBA00023136"/>
    </source>
</evidence>
<keyword evidence="8" id="KW-0732">Signal</keyword>
<evidence type="ECO:0000313" key="12">
    <source>
        <dbReference type="Proteomes" id="UP000221024"/>
    </source>
</evidence>
<evidence type="ECO:0000256" key="3">
    <source>
        <dbReference type="ARBA" id="ARBA00022452"/>
    </source>
</evidence>
<feature type="domain" description="TonB-dependent transporter Oar-like beta-barrel" evidence="10">
    <location>
        <begin position="349"/>
        <end position="588"/>
    </location>
</feature>
<comment type="caution">
    <text evidence="11">The sequence shown here is derived from an EMBL/GenBank/DDBJ whole genome shotgun (WGS) entry which is preliminary data.</text>
</comment>
<dbReference type="EMBL" id="PDEP01000011">
    <property type="protein sequence ID" value="PEN05778.1"/>
    <property type="molecule type" value="Genomic_DNA"/>
</dbReference>
<feature type="chain" id="PRO_5013944268" evidence="8">
    <location>
        <begin position="39"/>
        <end position="1041"/>
    </location>
</feature>
<dbReference type="Gene3D" id="2.170.130.10">
    <property type="entry name" value="TonB-dependent receptor, plug domain"/>
    <property type="match status" value="1"/>
</dbReference>
<name>A0A2H3P581_9BACT</name>
<feature type="domain" description="TonB-dependent transporter Oar-like beta-barrel" evidence="10">
    <location>
        <begin position="256"/>
        <end position="337"/>
    </location>
</feature>
<evidence type="ECO:0000259" key="9">
    <source>
        <dbReference type="Pfam" id="PF07715"/>
    </source>
</evidence>
<feature type="domain" description="TonB-dependent transporter Oar-like beta-barrel" evidence="10">
    <location>
        <begin position="597"/>
        <end position="901"/>
    </location>
</feature>
<evidence type="ECO:0000313" key="11">
    <source>
        <dbReference type="EMBL" id="PEN05778.1"/>
    </source>
</evidence>
<dbReference type="Pfam" id="PF13620">
    <property type="entry name" value="CarboxypepD_reg"/>
    <property type="match status" value="1"/>
</dbReference>
<keyword evidence="6" id="KW-0998">Cell outer membrane</keyword>
<dbReference type="PANTHER" id="PTHR30069:SF46">
    <property type="entry name" value="OAR PROTEIN"/>
    <property type="match status" value="1"/>
</dbReference>
<comment type="subcellular location">
    <subcellularLocation>
        <location evidence="1">Cell outer membrane</location>
        <topology evidence="1">Multi-pass membrane protein</topology>
    </subcellularLocation>
</comment>
<evidence type="ECO:0000256" key="8">
    <source>
        <dbReference type="SAM" id="SignalP"/>
    </source>
</evidence>
<dbReference type="SUPFAM" id="SSF56935">
    <property type="entry name" value="Porins"/>
    <property type="match status" value="1"/>
</dbReference>
<evidence type="ECO:0000259" key="10">
    <source>
        <dbReference type="Pfam" id="PF25183"/>
    </source>
</evidence>
<dbReference type="InterPro" id="IPR037066">
    <property type="entry name" value="Plug_dom_sf"/>
</dbReference>
<reference evidence="11 12" key="1">
    <citation type="submission" date="2017-10" db="EMBL/GenBank/DDBJ databases">
        <title>Draft genome of Longimonas halophila.</title>
        <authorList>
            <person name="Goh K.M."/>
            <person name="Shamsir M.S."/>
            <person name="Lim S.W."/>
        </authorList>
    </citation>
    <scope>NUCLEOTIDE SEQUENCE [LARGE SCALE GENOMIC DNA]</scope>
    <source>
        <strain evidence="11 12">KCTC 42399</strain>
    </source>
</reference>
<keyword evidence="2" id="KW-0813">Transport</keyword>